<sequence length="135" mass="15464">MKPDLKRLDKILLEGARRFPGAVRFLEEVGVQLSHRYTENGVILEARYGIKASEQRIRQWNQENLLQAINEEDGLVARLPLVLGEEEPEEETIQQGVVLFLENAVRLGMYALGRMDEYLSPEPKPAYPMRSEVKA</sequence>
<organism evidence="1">
    <name type="scientific">Thermus caliditerrae</name>
    <dbReference type="NCBI Taxonomy" id="1330700"/>
    <lineage>
        <taxon>Bacteria</taxon>
        <taxon>Thermotogati</taxon>
        <taxon>Deinococcota</taxon>
        <taxon>Deinococci</taxon>
        <taxon>Thermales</taxon>
        <taxon>Thermaceae</taxon>
        <taxon>Thermus</taxon>
    </lineage>
</organism>
<proteinExistence type="predicted"/>
<comment type="caution">
    <text evidence="1">The sequence shown here is derived from an EMBL/GenBank/DDBJ whole genome shotgun (WGS) entry which is preliminary data.</text>
</comment>
<protein>
    <submittedName>
        <fullName evidence="1">Uncharacterized protein</fullName>
    </submittedName>
</protein>
<gene>
    <name evidence="1" type="ORF">ENM28_05970</name>
</gene>
<name>A0A7C5REY4_9DEIN</name>
<dbReference type="AlphaFoldDB" id="A0A7C5REY4"/>
<evidence type="ECO:0000313" key="1">
    <source>
        <dbReference type="EMBL" id="HHM68237.1"/>
    </source>
</evidence>
<accession>A0A7C5REY4</accession>
<dbReference type="EMBL" id="DRXE01000222">
    <property type="protein sequence ID" value="HHM68237.1"/>
    <property type="molecule type" value="Genomic_DNA"/>
</dbReference>
<reference evidence="1" key="1">
    <citation type="journal article" date="2020" name="mSystems">
        <title>Genome- and Community-Level Interaction Insights into Carbon Utilization and Element Cycling Functions of Hydrothermarchaeota in Hydrothermal Sediment.</title>
        <authorList>
            <person name="Zhou Z."/>
            <person name="Liu Y."/>
            <person name="Xu W."/>
            <person name="Pan J."/>
            <person name="Luo Z.H."/>
            <person name="Li M."/>
        </authorList>
    </citation>
    <scope>NUCLEOTIDE SEQUENCE [LARGE SCALE GENOMIC DNA]</scope>
    <source>
        <strain evidence="1">SpSt-1071</strain>
    </source>
</reference>